<dbReference type="InterPro" id="IPR029045">
    <property type="entry name" value="ClpP/crotonase-like_dom_sf"/>
</dbReference>
<reference evidence="3 4" key="1">
    <citation type="submission" date="2024-01" db="EMBL/GenBank/DDBJ databases">
        <title>The diversity of rhizobia nodulating Mimosa spp. in eleven states of Brazil covering several biomes is determined by host plant, location, and edaphic factors.</title>
        <authorList>
            <person name="Rouws L."/>
            <person name="Barauna A."/>
            <person name="Beukes C."/>
            <person name="De Faria S.M."/>
            <person name="Gross E."/>
            <person name="Dos Reis Junior F.B."/>
            <person name="Simon M."/>
            <person name="Maluk M."/>
            <person name="Odee D.W."/>
            <person name="Kenicer G."/>
            <person name="Young J.P.W."/>
            <person name="Reis V.M."/>
            <person name="Zilli J."/>
            <person name="James E.K."/>
        </authorList>
    </citation>
    <scope>NUCLEOTIDE SEQUENCE [LARGE SCALE GENOMIC DNA]</scope>
    <source>
        <strain evidence="3 4">JPY167</strain>
    </source>
</reference>
<evidence type="ECO:0000256" key="1">
    <source>
        <dbReference type="ARBA" id="ARBA00007039"/>
    </source>
</evidence>
<dbReference type="InterPro" id="IPR023562">
    <property type="entry name" value="ClpP/TepA"/>
</dbReference>
<keyword evidence="4" id="KW-1185">Reference proteome</keyword>
<dbReference type="GO" id="GO:0006508">
    <property type="term" value="P:proteolysis"/>
    <property type="evidence" value="ECO:0007669"/>
    <property type="project" value="UniProtKB-KW"/>
</dbReference>
<accession>A0ABU9S3G8</accession>
<sequence length="226" mass="24938">MRVLCEILIRGTLLLSFLYGVPAHACLSKVIPEADRRYDVLNSKIFYTGPVTIQKANDLIAALDELNAKYPKLKSIYLYIDSGGGDTDAGYITYRAIQSSRVPVITVNLATVMSAATMMFCGAQDRLSFPGGRFILHPPSIDLSNRFQPDQLNVATENLDTVKQMLSDIYRSCTNLNGKEINSMIYSENNRKVLSPDEASANGMVTGIAHEIIDAPVSYYVTDRAK</sequence>
<organism evidence="3 4">
    <name type="scientific">Paraburkholderia ferrariae</name>
    <dbReference type="NCBI Taxonomy" id="386056"/>
    <lineage>
        <taxon>Bacteria</taxon>
        <taxon>Pseudomonadati</taxon>
        <taxon>Pseudomonadota</taxon>
        <taxon>Betaproteobacteria</taxon>
        <taxon>Burkholderiales</taxon>
        <taxon>Burkholderiaceae</taxon>
        <taxon>Paraburkholderia</taxon>
    </lineage>
</organism>
<dbReference type="PRINTS" id="PR00127">
    <property type="entry name" value="CLPPROTEASEP"/>
</dbReference>
<dbReference type="GO" id="GO:0008233">
    <property type="term" value="F:peptidase activity"/>
    <property type="evidence" value="ECO:0007669"/>
    <property type="project" value="UniProtKB-KW"/>
</dbReference>
<keyword evidence="3" id="KW-0645">Protease</keyword>
<dbReference type="EMBL" id="JAYMRV010000021">
    <property type="protein sequence ID" value="MEM5426697.1"/>
    <property type="molecule type" value="Genomic_DNA"/>
</dbReference>
<evidence type="ECO:0000313" key="4">
    <source>
        <dbReference type="Proteomes" id="UP001489897"/>
    </source>
</evidence>
<evidence type="ECO:0000313" key="3">
    <source>
        <dbReference type="EMBL" id="MEM5426697.1"/>
    </source>
</evidence>
<name>A0ABU9S3G8_9BURK</name>
<comment type="caution">
    <text evidence="3">The sequence shown here is derived from an EMBL/GenBank/DDBJ whole genome shotgun (WGS) entry which is preliminary data.</text>
</comment>
<dbReference type="PANTHER" id="PTHR10381">
    <property type="entry name" value="ATP-DEPENDENT CLP PROTEASE PROTEOLYTIC SUBUNIT"/>
    <property type="match status" value="1"/>
</dbReference>
<protein>
    <recommendedName>
        <fullName evidence="2">ATP-dependent Clp protease proteolytic subunit</fullName>
    </recommendedName>
</protein>
<dbReference type="Pfam" id="PF00574">
    <property type="entry name" value="CLP_protease"/>
    <property type="match status" value="1"/>
</dbReference>
<keyword evidence="3" id="KW-0378">Hydrolase</keyword>
<gene>
    <name evidence="3" type="ORF">VSR73_37790</name>
</gene>
<dbReference type="Proteomes" id="UP001489897">
    <property type="component" value="Unassembled WGS sequence"/>
</dbReference>
<proteinExistence type="inferred from homology"/>
<dbReference type="InterPro" id="IPR001907">
    <property type="entry name" value="ClpP"/>
</dbReference>
<dbReference type="SUPFAM" id="SSF52096">
    <property type="entry name" value="ClpP/crotonase"/>
    <property type="match status" value="1"/>
</dbReference>
<dbReference type="Gene3D" id="3.90.226.10">
    <property type="entry name" value="2-enoyl-CoA Hydratase, Chain A, domain 1"/>
    <property type="match status" value="1"/>
</dbReference>
<comment type="similarity">
    <text evidence="1 2">Belongs to the peptidase S14 family.</text>
</comment>
<dbReference type="RefSeq" id="WP_342925257.1">
    <property type="nucleotide sequence ID" value="NZ_JAYMRV010000021.1"/>
</dbReference>
<evidence type="ECO:0000256" key="2">
    <source>
        <dbReference type="RuleBase" id="RU003567"/>
    </source>
</evidence>
<dbReference type="PANTHER" id="PTHR10381:SF11">
    <property type="entry name" value="ATP-DEPENDENT CLP PROTEASE PROTEOLYTIC SUBUNIT, MITOCHONDRIAL"/>
    <property type="match status" value="1"/>
</dbReference>